<dbReference type="InterPro" id="IPR036465">
    <property type="entry name" value="vWFA_dom_sf"/>
</dbReference>
<keyword evidence="2" id="KW-0472">Membrane</keyword>
<gene>
    <name evidence="4" type="ORF">JYP50_14690</name>
</gene>
<keyword evidence="2" id="KW-1133">Transmembrane helix</keyword>
<feature type="compositionally biased region" description="Basic and acidic residues" evidence="1">
    <location>
        <begin position="482"/>
        <end position="492"/>
    </location>
</feature>
<feature type="transmembrane region" description="Helical" evidence="2">
    <location>
        <begin position="12"/>
        <end position="30"/>
    </location>
</feature>
<organism evidence="4 5">
    <name type="scientific">Parahaliea mediterranea</name>
    <dbReference type="NCBI Taxonomy" id="651086"/>
    <lineage>
        <taxon>Bacteria</taxon>
        <taxon>Pseudomonadati</taxon>
        <taxon>Pseudomonadota</taxon>
        <taxon>Gammaproteobacteria</taxon>
        <taxon>Cellvibrionales</taxon>
        <taxon>Halieaceae</taxon>
        <taxon>Parahaliea</taxon>
    </lineage>
</organism>
<evidence type="ECO:0000259" key="3">
    <source>
        <dbReference type="PROSITE" id="PS50234"/>
    </source>
</evidence>
<evidence type="ECO:0000313" key="5">
    <source>
        <dbReference type="Proteomes" id="UP000664303"/>
    </source>
</evidence>
<dbReference type="Pfam" id="PF13519">
    <property type="entry name" value="VWA_2"/>
    <property type="match status" value="1"/>
</dbReference>
<feature type="transmembrane region" description="Helical" evidence="2">
    <location>
        <begin position="65"/>
        <end position="83"/>
    </location>
</feature>
<dbReference type="InterPro" id="IPR002035">
    <property type="entry name" value="VWF_A"/>
</dbReference>
<dbReference type="SMART" id="SM00327">
    <property type="entry name" value="VWA"/>
    <property type="match status" value="1"/>
</dbReference>
<evidence type="ECO:0000313" key="4">
    <source>
        <dbReference type="EMBL" id="MBN7797855.1"/>
    </source>
</evidence>
<protein>
    <submittedName>
        <fullName evidence="4">VWA domain-containing protein</fullName>
    </submittedName>
</protein>
<keyword evidence="5" id="KW-1185">Reference proteome</keyword>
<accession>A0A939DGG2</accession>
<dbReference type="EMBL" id="JAFKCZ010000010">
    <property type="protein sequence ID" value="MBN7797855.1"/>
    <property type="molecule type" value="Genomic_DNA"/>
</dbReference>
<dbReference type="Gene3D" id="1.25.40.10">
    <property type="entry name" value="Tetratricopeptide repeat domain"/>
    <property type="match status" value="1"/>
</dbReference>
<feature type="compositionally biased region" description="Acidic residues" evidence="1">
    <location>
        <begin position="472"/>
        <end position="481"/>
    </location>
</feature>
<sequence>MPPEFAAFHFLRPAWGLLMLPTALLLWYLWRQPMAQQRFEHIIAPHLLAHLRLQRFRSRWFNPRSATCLLLALLTLVLMGPSWRQQASPLQQDQSALVVLLDVSESMSQRDVQPSRLARAKQKVSDLLALSPDRKAALIVYAGSAHTVLSLTGDRDILHQYLDAVAPAIMPRSGKFPEYALPRVDAVLREHGGPASLVLLADGAGADSAAAFGDYFDSRAHQLLVLGVGGDIVTEDEIPLDRPALRELAAAAGGDYLDLTVDDDDVRAIDRKIGSYYVPVDDAALPWLDGGYPLVFPALALLLLWFRRGWTLTWGLLPALLWLGAAGAPAPALADGATEPATATKSAESPASHWFADLWLTPDQQGRLLMQRGDYREAARRFRDPMWKALALYYAEDFMQAAAWYSRSDSDAALFNEANARAHARDYLRALLRYDRLLARSPDFPGARANRARVQALVDEINRLSESQQAEPGEDSTELGEDDPRAAEGADEQVWRKAEVEQLTAEQVLGSEATRDMWLRGVQRDPAAFLATKFSMQLEQGPEPGEPNAAKASP</sequence>
<dbReference type="PROSITE" id="PS50234">
    <property type="entry name" value="VWFA"/>
    <property type="match status" value="1"/>
</dbReference>
<dbReference type="RefSeq" id="WP_206561300.1">
    <property type="nucleotide sequence ID" value="NZ_JAFKCZ010000010.1"/>
</dbReference>
<proteinExistence type="predicted"/>
<reference evidence="4" key="1">
    <citation type="submission" date="2021-02" db="EMBL/GenBank/DDBJ databases">
        <title>PHA producing bacteria isolated from coastal sediment in Guangdong, Shenzhen.</title>
        <authorList>
            <person name="Zheng W."/>
            <person name="Yu S."/>
            <person name="Huang Y."/>
        </authorList>
    </citation>
    <scope>NUCLEOTIDE SEQUENCE</scope>
    <source>
        <strain evidence="4">TN14-10</strain>
    </source>
</reference>
<dbReference type="PANTHER" id="PTHR22550:SF14">
    <property type="entry name" value="VWFA DOMAIN-CONTAINING PROTEIN"/>
    <property type="match status" value="1"/>
</dbReference>
<feature type="region of interest" description="Disordered" evidence="1">
    <location>
        <begin position="464"/>
        <end position="492"/>
    </location>
</feature>
<name>A0A939DGG2_9GAMM</name>
<dbReference type="Gene3D" id="3.40.50.410">
    <property type="entry name" value="von Willebrand factor, type A domain"/>
    <property type="match status" value="1"/>
</dbReference>
<dbReference type="InterPro" id="IPR050768">
    <property type="entry name" value="UPF0353/GerABKA_families"/>
</dbReference>
<feature type="domain" description="VWFA" evidence="3">
    <location>
        <begin position="96"/>
        <end position="273"/>
    </location>
</feature>
<dbReference type="SUPFAM" id="SSF53300">
    <property type="entry name" value="vWA-like"/>
    <property type="match status" value="1"/>
</dbReference>
<dbReference type="AlphaFoldDB" id="A0A939DGG2"/>
<dbReference type="InterPro" id="IPR011990">
    <property type="entry name" value="TPR-like_helical_dom_sf"/>
</dbReference>
<dbReference type="Proteomes" id="UP000664303">
    <property type="component" value="Unassembled WGS sequence"/>
</dbReference>
<evidence type="ECO:0000256" key="1">
    <source>
        <dbReference type="SAM" id="MobiDB-lite"/>
    </source>
</evidence>
<comment type="caution">
    <text evidence="4">The sequence shown here is derived from an EMBL/GenBank/DDBJ whole genome shotgun (WGS) entry which is preliminary data.</text>
</comment>
<evidence type="ECO:0000256" key="2">
    <source>
        <dbReference type="SAM" id="Phobius"/>
    </source>
</evidence>
<keyword evidence="2" id="KW-0812">Transmembrane</keyword>
<dbReference type="SUPFAM" id="SSF48452">
    <property type="entry name" value="TPR-like"/>
    <property type="match status" value="1"/>
</dbReference>
<dbReference type="PANTHER" id="PTHR22550">
    <property type="entry name" value="SPORE GERMINATION PROTEIN"/>
    <property type="match status" value="1"/>
</dbReference>